<reference evidence="6 7" key="1">
    <citation type="journal article" date="2015" name="Genome Announc.">
        <title>Expanding the biotechnology potential of lactobacilli through comparative genomics of 213 strains and associated genera.</title>
        <authorList>
            <person name="Sun Z."/>
            <person name="Harris H.M."/>
            <person name="McCann A."/>
            <person name="Guo C."/>
            <person name="Argimon S."/>
            <person name="Zhang W."/>
            <person name="Yang X."/>
            <person name="Jeffery I.B."/>
            <person name="Cooney J.C."/>
            <person name="Kagawa T.F."/>
            <person name="Liu W."/>
            <person name="Song Y."/>
            <person name="Salvetti E."/>
            <person name="Wrobel A."/>
            <person name="Rasinkangas P."/>
            <person name="Parkhill J."/>
            <person name="Rea M.C."/>
            <person name="O'Sullivan O."/>
            <person name="Ritari J."/>
            <person name="Douillard F.P."/>
            <person name="Paul Ross R."/>
            <person name="Yang R."/>
            <person name="Briner A.E."/>
            <person name="Felis G.E."/>
            <person name="de Vos W.M."/>
            <person name="Barrangou R."/>
            <person name="Klaenhammer T.R."/>
            <person name="Caufield P.W."/>
            <person name="Cui Y."/>
            <person name="Zhang H."/>
            <person name="O'Toole P.W."/>
        </authorList>
    </citation>
    <scope>NUCLEOTIDE SEQUENCE [LARGE SCALE GENOMIC DNA]</scope>
    <source>
        <strain evidence="6 7">DSM 14421</strain>
    </source>
</reference>
<proteinExistence type="inferred from homology"/>
<feature type="domain" description="Pseudouridine synthase RsuA/RluA-like" evidence="5">
    <location>
        <begin position="95"/>
        <end position="245"/>
    </location>
</feature>
<dbReference type="SUPFAM" id="SSF55120">
    <property type="entry name" value="Pseudouridine synthase"/>
    <property type="match status" value="1"/>
</dbReference>
<organism evidence="6 7">
    <name type="scientific">Lentilactobacillus diolivorans DSM 14421</name>
    <dbReference type="NCBI Taxonomy" id="1423739"/>
    <lineage>
        <taxon>Bacteria</taxon>
        <taxon>Bacillati</taxon>
        <taxon>Bacillota</taxon>
        <taxon>Bacilli</taxon>
        <taxon>Lactobacillales</taxon>
        <taxon>Lactobacillaceae</taxon>
        <taxon>Lentilactobacillus</taxon>
    </lineage>
</organism>
<dbReference type="RefSeq" id="WP_057863693.1">
    <property type="nucleotide sequence ID" value="NZ_AZEY01000013.1"/>
</dbReference>
<comment type="similarity">
    <text evidence="2">Belongs to the pseudouridine synthase RluA family.</text>
</comment>
<dbReference type="InterPro" id="IPR006145">
    <property type="entry name" value="PsdUridine_synth_RsuA/RluA"/>
</dbReference>
<dbReference type="PATRIC" id="fig|1423739.3.peg.1537"/>
<evidence type="ECO:0000256" key="4">
    <source>
        <dbReference type="ARBA" id="ARBA00033164"/>
    </source>
</evidence>
<sequence>MIDKWIFNEVVPPEMADQPLRFLLHQYWLIPKHLIFSLRHNQRVLVNGQYLPVNFPVHTGDRIQMTFLPQDFGQPYPEVLVDSAATIEVLYEDRNLIVINKRRGDKTHANQPGEVGATMNHLAAYLQVEDIPPYMIHRLDQETSGAIVFAKNPAVVPILVANIAKKVIQRTYLAWVSGTNLESIGKVNLPIGLDPDDKRKRKVNGPHAVNAVTHYQVIREEKGFSLLSIQLETGRTHQIRVHMAAINHPIVGDPLYNPNDQYEYLLLHSWKLGLVMPFTNRLQTVIAPIPSHFLRFEQFY</sequence>
<accession>A0A0R1SKN4</accession>
<dbReference type="GO" id="GO:0009982">
    <property type="term" value="F:pseudouridine synthase activity"/>
    <property type="evidence" value="ECO:0007669"/>
    <property type="project" value="InterPro"/>
</dbReference>
<name>A0A0R1SKN4_9LACO</name>
<dbReference type="GO" id="GO:0140098">
    <property type="term" value="F:catalytic activity, acting on RNA"/>
    <property type="evidence" value="ECO:0007669"/>
    <property type="project" value="UniProtKB-ARBA"/>
</dbReference>
<dbReference type="InterPro" id="IPR050188">
    <property type="entry name" value="RluA_PseudoU_synthase"/>
</dbReference>
<dbReference type="GO" id="GO:0003723">
    <property type="term" value="F:RNA binding"/>
    <property type="evidence" value="ECO:0007669"/>
    <property type="project" value="InterPro"/>
</dbReference>
<dbReference type="AlphaFoldDB" id="A0A0R1SKN4"/>
<dbReference type="CDD" id="cd02869">
    <property type="entry name" value="PseudoU_synth_RluA_like"/>
    <property type="match status" value="1"/>
</dbReference>
<dbReference type="PROSITE" id="PS01129">
    <property type="entry name" value="PSI_RLU"/>
    <property type="match status" value="1"/>
</dbReference>
<evidence type="ECO:0000256" key="2">
    <source>
        <dbReference type="ARBA" id="ARBA00010876"/>
    </source>
</evidence>
<comment type="catalytic activity">
    <reaction evidence="1">
        <text>a uridine in RNA = a pseudouridine in RNA</text>
        <dbReference type="Rhea" id="RHEA:48348"/>
        <dbReference type="Rhea" id="RHEA-COMP:12068"/>
        <dbReference type="Rhea" id="RHEA-COMP:12069"/>
        <dbReference type="ChEBI" id="CHEBI:65314"/>
        <dbReference type="ChEBI" id="CHEBI:65315"/>
    </reaction>
</comment>
<dbReference type="GO" id="GO:0000455">
    <property type="term" value="P:enzyme-directed rRNA pseudouridine synthesis"/>
    <property type="evidence" value="ECO:0007669"/>
    <property type="project" value="TreeGrafter"/>
</dbReference>
<dbReference type="PANTHER" id="PTHR21600">
    <property type="entry name" value="MITOCHONDRIAL RNA PSEUDOURIDINE SYNTHASE"/>
    <property type="match status" value="1"/>
</dbReference>
<dbReference type="Proteomes" id="UP000052013">
    <property type="component" value="Unassembled WGS sequence"/>
</dbReference>
<evidence type="ECO:0000256" key="1">
    <source>
        <dbReference type="ARBA" id="ARBA00000073"/>
    </source>
</evidence>
<dbReference type="InterPro" id="IPR020103">
    <property type="entry name" value="PsdUridine_synth_cat_dom_sf"/>
</dbReference>
<gene>
    <name evidence="6" type="ORF">FC85_GL001469</name>
</gene>
<dbReference type="Gene3D" id="3.30.2350.10">
    <property type="entry name" value="Pseudouridine synthase"/>
    <property type="match status" value="1"/>
</dbReference>
<evidence type="ECO:0000259" key="5">
    <source>
        <dbReference type="Pfam" id="PF00849"/>
    </source>
</evidence>
<dbReference type="InterPro" id="IPR006224">
    <property type="entry name" value="PsdUridine_synth_RluA-like_CS"/>
</dbReference>
<dbReference type="Pfam" id="PF00849">
    <property type="entry name" value="PseudoU_synth_2"/>
    <property type="match status" value="1"/>
</dbReference>
<comment type="caution">
    <text evidence="6">The sequence shown here is derived from an EMBL/GenBank/DDBJ whole genome shotgun (WGS) entry which is preliminary data.</text>
</comment>
<evidence type="ECO:0000313" key="7">
    <source>
        <dbReference type="Proteomes" id="UP000052013"/>
    </source>
</evidence>
<evidence type="ECO:0000313" key="6">
    <source>
        <dbReference type="EMBL" id="KRL69305.1"/>
    </source>
</evidence>
<evidence type="ECO:0000256" key="3">
    <source>
        <dbReference type="ARBA" id="ARBA00031870"/>
    </source>
</evidence>
<dbReference type="EMBL" id="AZEY01000013">
    <property type="protein sequence ID" value="KRL69305.1"/>
    <property type="molecule type" value="Genomic_DNA"/>
</dbReference>
<dbReference type="PANTHER" id="PTHR21600:SF87">
    <property type="entry name" value="RNA PSEUDOURIDYLATE SYNTHASE DOMAIN-CONTAINING PROTEIN 1"/>
    <property type="match status" value="1"/>
</dbReference>
<dbReference type="STRING" id="1423739.FC85_GL001469"/>
<protein>
    <recommendedName>
        <fullName evidence="3">RNA pseudouridylate synthase</fullName>
    </recommendedName>
    <alternativeName>
        <fullName evidence="4">RNA-uridine isomerase</fullName>
    </alternativeName>
</protein>